<feature type="transmembrane region" description="Helical" evidence="1">
    <location>
        <begin position="12"/>
        <end position="29"/>
    </location>
</feature>
<feature type="transmembrane region" description="Helical" evidence="1">
    <location>
        <begin position="49"/>
        <end position="66"/>
    </location>
</feature>
<feature type="transmembrane region" description="Helical" evidence="1">
    <location>
        <begin position="78"/>
        <end position="108"/>
    </location>
</feature>
<dbReference type="EMBL" id="JRKQ01000087">
    <property type="protein sequence ID" value="KGJ20656.1"/>
    <property type="molecule type" value="Genomic_DNA"/>
</dbReference>
<gene>
    <name evidence="3" type="ORF">IX56_13610</name>
</gene>
<evidence type="ECO:0000256" key="1">
    <source>
        <dbReference type="SAM" id="Phobius"/>
    </source>
</evidence>
<dbReference type="AlphaFoldDB" id="A0A099GD62"/>
<sequence length="156" mass="16402">MGFRQQTGLHRPTALIGVGLIALATLTWFDARGMTMAANYGVGADAASYFVALVLLVLGAGHLLAAMRPGIEAEEADWGAVAWILLALTGLIGSIWAGLGFILGSTLLFALTARAFGRRALIADLLIGAVLATLIFLLFNKLLRLALPAGPLERLF</sequence>
<feature type="transmembrane region" description="Helical" evidence="1">
    <location>
        <begin position="120"/>
        <end position="139"/>
    </location>
</feature>
<organism evidence="3 4">
    <name type="scientific">Paracoccus sanguinis</name>
    <dbReference type="NCBI Taxonomy" id="1545044"/>
    <lineage>
        <taxon>Bacteria</taxon>
        <taxon>Pseudomonadati</taxon>
        <taxon>Pseudomonadota</taxon>
        <taxon>Alphaproteobacteria</taxon>
        <taxon>Rhodobacterales</taxon>
        <taxon>Paracoccaceae</taxon>
        <taxon>Paracoccus</taxon>
    </lineage>
</organism>
<dbReference type="Proteomes" id="UP000029858">
    <property type="component" value="Unassembled WGS sequence"/>
</dbReference>
<dbReference type="Pfam" id="PF07331">
    <property type="entry name" value="TctB"/>
    <property type="match status" value="1"/>
</dbReference>
<accession>A0A099GD62</accession>
<evidence type="ECO:0000313" key="4">
    <source>
        <dbReference type="Proteomes" id="UP000029858"/>
    </source>
</evidence>
<dbReference type="RefSeq" id="WP_036711294.1">
    <property type="nucleotide sequence ID" value="NZ_JRKQ01000087.1"/>
</dbReference>
<keyword evidence="1" id="KW-0472">Membrane</keyword>
<evidence type="ECO:0000259" key="2">
    <source>
        <dbReference type="Pfam" id="PF07331"/>
    </source>
</evidence>
<protein>
    <submittedName>
        <fullName evidence="3">Tricarboxylic transport membrane protein</fullName>
    </submittedName>
</protein>
<keyword evidence="1" id="KW-1133">Transmembrane helix</keyword>
<proteinExistence type="predicted"/>
<reference evidence="3 4" key="1">
    <citation type="submission" date="2014-09" db="EMBL/GenBank/DDBJ databases">
        <authorList>
            <person name="McGinnis J.M."/>
            <person name="Wolfgang W.J."/>
        </authorList>
    </citation>
    <scope>NUCLEOTIDE SEQUENCE [LARGE SCALE GENOMIC DNA]</scope>
    <source>
        <strain evidence="3 4">5503</strain>
    </source>
</reference>
<evidence type="ECO:0000313" key="3">
    <source>
        <dbReference type="EMBL" id="KGJ20656.1"/>
    </source>
</evidence>
<name>A0A099GD62_9RHOB</name>
<reference evidence="3 4" key="2">
    <citation type="submission" date="2014-10" db="EMBL/GenBank/DDBJ databases">
        <title>Paracoccus sanguinis sp. nov., isolated from clinical specimens of New York State patients.</title>
        <authorList>
            <person name="Mingle L.A."/>
            <person name="Cole J.A."/>
            <person name="Lapierre P."/>
            <person name="Musser K.A."/>
        </authorList>
    </citation>
    <scope>NUCLEOTIDE SEQUENCE [LARGE SCALE GENOMIC DNA]</scope>
    <source>
        <strain evidence="3 4">5503</strain>
    </source>
</reference>
<dbReference type="InterPro" id="IPR009936">
    <property type="entry name" value="DUF1468"/>
</dbReference>
<feature type="domain" description="DUF1468" evidence="2">
    <location>
        <begin position="15"/>
        <end position="148"/>
    </location>
</feature>
<comment type="caution">
    <text evidence="3">The sequence shown here is derived from an EMBL/GenBank/DDBJ whole genome shotgun (WGS) entry which is preliminary data.</text>
</comment>
<keyword evidence="1" id="KW-0812">Transmembrane</keyword>